<name>A0A314XV54_PRUYE</name>
<feature type="region of interest" description="Disordered" evidence="1">
    <location>
        <begin position="1"/>
        <end position="66"/>
    </location>
</feature>
<gene>
    <name evidence="2" type="ORF">Pyn_21585</name>
</gene>
<keyword evidence="3" id="KW-1185">Reference proteome</keyword>
<protein>
    <submittedName>
        <fullName evidence="2">Uncharacterized protein</fullName>
    </submittedName>
</protein>
<evidence type="ECO:0000256" key="1">
    <source>
        <dbReference type="SAM" id="MobiDB-lite"/>
    </source>
</evidence>
<evidence type="ECO:0000313" key="3">
    <source>
        <dbReference type="Proteomes" id="UP000250321"/>
    </source>
</evidence>
<proteinExistence type="predicted"/>
<reference evidence="2 3" key="1">
    <citation type="submission" date="2018-02" db="EMBL/GenBank/DDBJ databases">
        <title>Draft genome of wild Prunus yedoensis var. nudiflora.</title>
        <authorList>
            <person name="Baek S."/>
            <person name="Kim J.-H."/>
            <person name="Choi K."/>
            <person name="Kim G.-B."/>
            <person name="Cho A."/>
            <person name="Jang H."/>
            <person name="Shin C.-H."/>
            <person name="Yu H.-J."/>
            <person name="Mun J.-H."/>
        </authorList>
    </citation>
    <scope>NUCLEOTIDE SEQUENCE [LARGE SCALE GENOMIC DNA]</scope>
    <source>
        <strain evidence="3">cv. Jeju island</strain>
        <tissue evidence="2">Leaf</tissue>
    </source>
</reference>
<accession>A0A314XV54</accession>
<dbReference type="Proteomes" id="UP000250321">
    <property type="component" value="Unassembled WGS sequence"/>
</dbReference>
<dbReference type="EMBL" id="PJQY01001848">
    <property type="protein sequence ID" value="PQP99034.1"/>
    <property type="molecule type" value="Genomic_DNA"/>
</dbReference>
<organism evidence="2 3">
    <name type="scientific">Prunus yedoensis var. nudiflora</name>
    <dbReference type="NCBI Taxonomy" id="2094558"/>
    <lineage>
        <taxon>Eukaryota</taxon>
        <taxon>Viridiplantae</taxon>
        <taxon>Streptophyta</taxon>
        <taxon>Embryophyta</taxon>
        <taxon>Tracheophyta</taxon>
        <taxon>Spermatophyta</taxon>
        <taxon>Magnoliopsida</taxon>
        <taxon>eudicotyledons</taxon>
        <taxon>Gunneridae</taxon>
        <taxon>Pentapetalae</taxon>
        <taxon>rosids</taxon>
        <taxon>fabids</taxon>
        <taxon>Rosales</taxon>
        <taxon>Rosaceae</taxon>
        <taxon>Amygdaloideae</taxon>
        <taxon>Amygdaleae</taxon>
        <taxon>Prunus</taxon>
    </lineage>
</organism>
<evidence type="ECO:0000313" key="2">
    <source>
        <dbReference type="EMBL" id="PQP99034.1"/>
    </source>
</evidence>
<comment type="caution">
    <text evidence="2">The sequence shown here is derived from an EMBL/GenBank/DDBJ whole genome shotgun (WGS) entry which is preliminary data.</text>
</comment>
<feature type="compositionally biased region" description="Basic and acidic residues" evidence="1">
    <location>
        <begin position="47"/>
        <end position="66"/>
    </location>
</feature>
<feature type="compositionally biased region" description="Polar residues" evidence="1">
    <location>
        <begin position="13"/>
        <end position="23"/>
    </location>
</feature>
<sequence length="66" mass="7117">MKEPSSEVVNGANVKSTNLPESQGNKEQKRGELTISTDCMESSHGGLIEESHAQLDYTGEHLAKST</sequence>
<dbReference type="AlphaFoldDB" id="A0A314XV54"/>